<dbReference type="SUPFAM" id="SSF52540">
    <property type="entry name" value="P-loop containing nucleoside triphosphate hydrolases"/>
    <property type="match status" value="1"/>
</dbReference>
<feature type="transmembrane region" description="Helical" evidence="7">
    <location>
        <begin position="21"/>
        <end position="50"/>
    </location>
</feature>
<dbReference type="PROSITE" id="PS00211">
    <property type="entry name" value="ABC_TRANSPORTER_1"/>
    <property type="match status" value="1"/>
</dbReference>
<dbReference type="PANTHER" id="PTHR24221">
    <property type="entry name" value="ATP-BINDING CASSETTE SUB-FAMILY B"/>
    <property type="match status" value="1"/>
</dbReference>
<dbReference type="InterPro" id="IPR036640">
    <property type="entry name" value="ABC1_TM_sf"/>
</dbReference>
<feature type="transmembrane region" description="Helical" evidence="7">
    <location>
        <begin position="70"/>
        <end position="100"/>
    </location>
</feature>
<evidence type="ECO:0000256" key="5">
    <source>
        <dbReference type="ARBA" id="ARBA00022989"/>
    </source>
</evidence>
<evidence type="ECO:0000256" key="7">
    <source>
        <dbReference type="SAM" id="Phobius"/>
    </source>
</evidence>
<keyword evidence="3" id="KW-0547">Nucleotide-binding</keyword>
<dbReference type="GO" id="GO:0005524">
    <property type="term" value="F:ATP binding"/>
    <property type="evidence" value="ECO:0007669"/>
    <property type="project" value="UniProtKB-KW"/>
</dbReference>
<evidence type="ECO:0000256" key="2">
    <source>
        <dbReference type="ARBA" id="ARBA00022692"/>
    </source>
</evidence>
<feature type="transmembrane region" description="Helical" evidence="7">
    <location>
        <begin position="284"/>
        <end position="306"/>
    </location>
</feature>
<dbReference type="InterPro" id="IPR027417">
    <property type="entry name" value="P-loop_NTPase"/>
</dbReference>
<dbReference type="SMART" id="SM00382">
    <property type="entry name" value="AAA"/>
    <property type="match status" value="1"/>
</dbReference>
<name>A0ABY9X6S6_9BACT</name>
<keyword evidence="6 7" id="KW-0472">Membrane</keyword>
<feature type="transmembrane region" description="Helical" evidence="7">
    <location>
        <begin position="254"/>
        <end position="278"/>
    </location>
</feature>
<evidence type="ECO:0000313" key="10">
    <source>
        <dbReference type="EMBL" id="WNG51103.1"/>
    </source>
</evidence>
<evidence type="ECO:0000259" key="9">
    <source>
        <dbReference type="PROSITE" id="PS50929"/>
    </source>
</evidence>
<keyword evidence="11" id="KW-1185">Reference proteome</keyword>
<feature type="domain" description="ABC transporter" evidence="8">
    <location>
        <begin position="344"/>
        <end position="579"/>
    </location>
</feature>
<dbReference type="Pfam" id="PF00005">
    <property type="entry name" value="ABC_tran"/>
    <property type="match status" value="1"/>
</dbReference>
<keyword evidence="4 10" id="KW-0067">ATP-binding</keyword>
<dbReference type="PANTHER" id="PTHR24221:SF654">
    <property type="entry name" value="ATP-BINDING CASSETTE SUB-FAMILY B MEMBER 6"/>
    <property type="match status" value="1"/>
</dbReference>
<gene>
    <name evidence="10" type="ORF">F0U60_48485</name>
</gene>
<dbReference type="EMBL" id="CP043494">
    <property type="protein sequence ID" value="WNG51103.1"/>
    <property type="molecule type" value="Genomic_DNA"/>
</dbReference>
<dbReference type="InterPro" id="IPR011527">
    <property type="entry name" value="ABC1_TM_dom"/>
</dbReference>
<dbReference type="RefSeq" id="WP_395810985.1">
    <property type="nucleotide sequence ID" value="NZ_CP043494.1"/>
</dbReference>
<evidence type="ECO:0000256" key="3">
    <source>
        <dbReference type="ARBA" id="ARBA00022741"/>
    </source>
</evidence>
<feature type="domain" description="ABC transmembrane type-1" evidence="9">
    <location>
        <begin position="31"/>
        <end position="313"/>
    </location>
</feature>
<evidence type="ECO:0000313" key="11">
    <source>
        <dbReference type="Proteomes" id="UP001611383"/>
    </source>
</evidence>
<dbReference type="InterPro" id="IPR003593">
    <property type="entry name" value="AAA+_ATPase"/>
</dbReference>
<dbReference type="SUPFAM" id="SSF90123">
    <property type="entry name" value="ABC transporter transmembrane region"/>
    <property type="match status" value="1"/>
</dbReference>
<comment type="subcellular location">
    <subcellularLocation>
        <location evidence="1">Cell membrane</location>
        <topology evidence="1">Multi-pass membrane protein</topology>
    </subcellularLocation>
</comment>
<dbReference type="InterPro" id="IPR003439">
    <property type="entry name" value="ABC_transporter-like_ATP-bd"/>
</dbReference>
<feature type="transmembrane region" description="Helical" evidence="7">
    <location>
        <begin position="146"/>
        <end position="165"/>
    </location>
</feature>
<keyword evidence="2 7" id="KW-0812">Transmembrane</keyword>
<dbReference type="Pfam" id="PF00664">
    <property type="entry name" value="ABC_membrane"/>
    <property type="match status" value="1"/>
</dbReference>
<dbReference type="InterPro" id="IPR017871">
    <property type="entry name" value="ABC_transporter-like_CS"/>
</dbReference>
<proteinExistence type="predicted"/>
<organism evidence="10 11">
    <name type="scientific">Archangium minus</name>
    <dbReference type="NCBI Taxonomy" id="83450"/>
    <lineage>
        <taxon>Bacteria</taxon>
        <taxon>Pseudomonadati</taxon>
        <taxon>Myxococcota</taxon>
        <taxon>Myxococcia</taxon>
        <taxon>Myxococcales</taxon>
        <taxon>Cystobacterineae</taxon>
        <taxon>Archangiaceae</taxon>
        <taxon>Archangium</taxon>
    </lineage>
</organism>
<evidence type="ECO:0000256" key="1">
    <source>
        <dbReference type="ARBA" id="ARBA00004651"/>
    </source>
</evidence>
<accession>A0ABY9X6S6</accession>
<sequence length="602" mass="64782">MSARAVSDGRGAKPVVGLGRFLALQWPMVGASALSATIAAALALVPFVVVAKMATAIYAEPPRLGELRSLALVAVVALGVRYAFVAAANMFAHVAAFRILHELRLRLARKLGAVPLSFFSRRSTGELKKTLMDDVNQVEAFVAHNLPDGIAALIVPISTAIALLWTDWRMALASIGAAPLAIAAMAIAMRDAGKAHEQWNGIQDRMNASLLEYLRGIHVIKTFGLSAQRFGDLARSSEEGLAWMEGFMRTNGRGYGVFGALIGSSLVVLVPVGGWLYVQGTLSLESLVLFLVLGPQLLTSMLRLVFAWGNVERLKTGNARIREILSSPDLEGPTSDARPAHDGIAFRDICFQYTDEGRSVLEGVSFEAPAGKVTALVGPSGAGKTTLLRLIPRFWEPTSGVVELGGVDVRKLPLDILLSRIAMVFQDVFLFHGTVRENLRLARADATDDEIMEACRAAQAHDFISALPQGYETVLGERGARLSGGEKQRLSIARALLKHAPILLLDEATAFADPESEARIQEALSTLCEGRTVLVVAHRLSTVVTADHIVVLDAGRIQDQGTHAALLARCSLYQRLWADHTDALDWSLGARVEERLASAEVA</sequence>
<dbReference type="InterPro" id="IPR039421">
    <property type="entry name" value="Type_1_exporter"/>
</dbReference>
<feature type="transmembrane region" description="Helical" evidence="7">
    <location>
        <begin position="171"/>
        <end position="189"/>
    </location>
</feature>
<protein>
    <submittedName>
        <fullName evidence="10">ABC transporter ATP-binding protein</fullName>
    </submittedName>
</protein>
<dbReference type="PROSITE" id="PS50893">
    <property type="entry name" value="ABC_TRANSPORTER_2"/>
    <property type="match status" value="1"/>
</dbReference>
<evidence type="ECO:0000259" key="8">
    <source>
        <dbReference type="PROSITE" id="PS50893"/>
    </source>
</evidence>
<dbReference type="Gene3D" id="1.20.1560.10">
    <property type="entry name" value="ABC transporter type 1, transmembrane domain"/>
    <property type="match status" value="1"/>
</dbReference>
<evidence type="ECO:0000256" key="4">
    <source>
        <dbReference type="ARBA" id="ARBA00022840"/>
    </source>
</evidence>
<keyword evidence="5 7" id="KW-1133">Transmembrane helix</keyword>
<dbReference type="PROSITE" id="PS50929">
    <property type="entry name" value="ABC_TM1F"/>
    <property type="match status" value="1"/>
</dbReference>
<evidence type="ECO:0000256" key="6">
    <source>
        <dbReference type="ARBA" id="ARBA00023136"/>
    </source>
</evidence>
<dbReference type="Gene3D" id="3.40.50.300">
    <property type="entry name" value="P-loop containing nucleotide triphosphate hydrolases"/>
    <property type="match status" value="1"/>
</dbReference>
<reference evidence="10 11" key="1">
    <citation type="submission" date="2019-08" db="EMBL/GenBank/DDBJ databases">
        <title>Archangium and Cystobacter genomes.</title>
        <authorList>
            <person name="Chen I.-C.K."/>
            <person name="Wielgoss S."/>
        </authorList>
    </citation>
    <scope>NUCLEOTIDE SEQUENCE [LARGE SCALE GENOMIC DNA]</scope>
    <source>
        <strain evidence="10 11">Cbm 6</strain>
    </source>
</reference>
<dbReference type="Proteomes" id="UP001611383">
    <property type="component" value="Chromosome"/>
</dbReference>